<organism evidence="1 2">
    <name type="scientific">Segatella baroniae B14</name>
    <dbReference type="NCBI Taxonomy" id="752555"/>
    <lineage>
        <taxon>Bacteria</taxon>
        <taxon>Pseudomonadati</taxon>
        <taxon>Bacteroidota</taxon>
        <taxon>Bacteroidia</taxon>
        <taxon>Bacteroidales</taxon>
        <taxon>Prevotellaceae</taxon>
        <taxon>Segatella</taxon>
    </lineage>
</organism>
<protein>
    <submittedName>
        <fullName evidence="1">Uncharacterized protein</fullName>
    </submittedName>
</protein>
<evidence type="ECO:0000313" key="2">
    <source>
        <dbReference type="Proteomes" id="UP000004524"/>
    </source>
</evidence>
<keyword evidence="2" id="KW-1185">Reference proteome</keyword>
<dbReference type="EMBL" id="ADWO01000096">
    <property type="protein sequence ID" value="EFI70791.1"/>
    <property type="molecule type" value="Genomic_DNA"/>
</dbReference>
<reference evidence="1 2" key="1">
    <citation type="journal article" date="2010" name="Microb. Ecol.">
        <title>Comparative genome analysis of Prevotella ruminicola and Prevotella bryantii: insights into their environmental niche.</title>
        <authorList>
            <consortium name="North American Consortium for Rumen Bacteria"/>
            <person name="Purushe J."/>
            <person name="Fouts D.E."/>
            <person name="Morrison M."/>
            <person name="White B.A."/>
            <person name="Mackie R.I."/>
            <person name="Coutinho P.M."/>
            <person name="Henrissat B."/>
            <person name="Nelson K.E."/>
        </authorList>
    </citation>
    <scope>NUCLEOTIDE SEQUENCE [LARGE SCALE GENOMIC DNA]</scope>
    <source>
        <strain evidence="1 2">B14</strain>
    </source>
</reference>
<proteinExistence type="predicted"/>
<accession>D8E0K2</accession>
<name>D8E0K2_9BACT</name>
<gene>
    <name evidence="1" type="ORF">PBR_0827</name>
</gene>
<dbReference type="Proteomes" id="UP000004524">
    <property type="component" value="Unassembled WGS sequence"/>
</dbReference>
<comment type="caution">
    <text evidence="1">The sequence shown here is derived from an EMBL/GenBank/DDBJ whole genome shotgun (WGS) entry which is preliminary data.</text>
</comment>
<dbReference type="AlphaFoldDB" id="D8E0K2"/>
<sequence>MVYIESLFHFSIAKISFSFCNSVAKGKIDDNNHISSTLFSKIFGQKKIYI</sequence>
<evidence type="ECO:0000313" key="1">
    <source>
        <dbReference type="EMBL" id="EFI70791.1"/>
    </source>
</evidence>